<dbReference type="InterPro" id="IPR042174">
    <property type="entry name" value="RecF_2"/>
</dbReference>
<evidence type="ECO:0000256" key="13">
    <source>
        <dbReference type="HAMAP-Rule" id="MF_00365"/>
    </source>
</evidence>
<evidence type="ECO:0000256" key="8">
    <source>
        <dbReference type="ARBA" id="ARBA00022840"/>
    </source>
</evidence>
<evidence type="ECO:0000256" key="6">
    <source>
        <dbReference type="ARBA" id="ARBA00022741"/>
    </source>
</evidence>
<evidence type="ECO:0000313" key="16">
    <source>
        <dbReference type="EMBL" id="SKB07040.1"/>
    </source>
</evidence>
<dbReference type="GO" id="GO:0006260">
    <property type="term" value="P:DNA replication"/>
    <property type="evidence" value="ECO:0007669"/>
    <property type="project" value="UniProtKB-UniRule"/>
</dbReference>
<accession>A0A1T4YYZ9</accession>
<evidence type="ECO:0000256" key="7">
    <source>
        <dbReference type="ARBA" id="ARBA00022763"/>
    </source>
</evidence>
<dbReference type="RefSeq" id="WP_078699615.1">
    <property type="nucleotide sequence ID" value="NZ_LT796768.1"/>
</dbReference>
<keyword evidence="5 13" id="KW-0235">DNA replication</keyword>
<dbReference type="OrthoDB" id="9803889at2"/>
<evidence type="ECO:0000256" key="9">
    <source>
        <dbReference type="ARBA" id="ARBA00023125"/>
    </source>
</evidence>
<dbReference type="Gene3D" id="1.20.1050.90">
    <property type="entry name" value="RecF/RecN/SMC, N-terminal domain"/>
    <property type="match status" value="1"/>
</dbReference>
<evidence type="ECO:0000313" key="17">
    <source>
        <dbReference type="Proteomes" id="UP000191040"/>
    </source>
</evidence>
<evidence type="ECO:0000256" key="3">
    <source>
        <dbReference type="ARBA" id="ARBA00020170"/>
    </source>
</evidence>
<dbReference type="GO" id="GO:0009432">
    <property type="term" value="P:SOS response"/>
    <property type="evidence" value="ECO:0007669"/>
    <property type="project" value="UniProtKB-UniRule"/>
</dbReference>
<evidence type="ECO:0000256" key="4">
    <source>
        <dbReference type="ARBA" id="ARBA00022490"/>
    </source>
</evidence>
<evidence type="ECO:0000256" key="11">
    <source>
        <dbReference type="ARBA" id="ARBA00023236"/>
    </source>
</evidence>
<reference evidence="17" key="1">
    <citation type="submission" date="2017-02" db="EMBL/GenBank/DDBJ databases">
        <authorList>
            <person name="Varghese N."/>
            <person name="Submissions S."/>
        </authorList>
    </citation>
    <scope>NUCLEOTIDE SEQUENCE [LARGE SCALE GENOMIC DNA]</scope>
    <source>
        <strain evidence="17">9H-4</strain>
    </source>
</reference>
<keyword evidence="9 13" id="KW-0238">DNA-binding</keyword>
<dbReference type="Pfam" id="PF02463">
    <property type="entry name" value="SMC_N"/>
    <property type="match status" value="1"/>
</dbReference>
<dbReference type="GO" id="GO:0005524">
    <property type="term" value="F:ATP binding"/>
    <property type="evidence" value="ECO:0007669"/>
    <property type="project" value="UniProtKB-UniRule"/>
</dbReference>
<gene>
    <name evidence="13" type="primary">recF</name>
    <name evidence="16" type="ORF">SAMN06295964_1550</name>
</gene>
<evidence type="ECO:0000259" key="15">
    <source>
        <dbReference type="Pfam" id="PF02463"/>
    </source>
</evidence>
<dbReference type="InterPro" id="IPR003395">
    <property type="entry name" value="RecF/RecN/SMC_N"/>
</dbReference>
<dbReference type="EMBL" id="LT796768">
    <property type="protein sequence ID" value="SKB07040.1"/>
    <property type="molecule type" value="Genomic_DNA"/>
</dbReference>
<evidence type="ECO:0000256" key="14">
    <source>
        <dbReference type="RuleBase" id="RU000578"/>
    </source>
</evidence>
<evidence type="ECO:0000256" key="5">
    <source>
        <dbReference type="ARBA" id="ARBA00022705"/>
    </source>
</evidence>
<dbReference type="STRING" id="1736691.SAMN06295964_1550"/>
<evidence type="ECO:0000256" key="2">
    <source>
        <dbReference type="ARBA" id="ARBA00008016"/>
    </source>
</evidence>
<dbReference type="Gene3D" id="3.40.50.300">
    <property type="entry name" value="P-loop containing nucleotide triphosphate hydrolases"/>
    <property type="match status" value="1"/>
</dbReference>
<comment type="function">
    <text evidence="12 13 14">The RecF protein is involved in DNA metabolism; it is required for DNA replication and normal SOS inducibility. RecF binds preferentially to single-stranded, linear DNA. It also seems to bind ATP.</text>
</comment>
<proteinExistence type="inferred from homology"/>
<keyword evidence="11 13" id="KW-0742">SOS response</keyword>
<dbReference type="InterPro" id="IPR027417">
    <property type="entry name" value="P-loop_NTPase"/>
</dbReference>
<keyword evidence="10 13" id="KW-0234">DNA repair</keyword>
<dbReference type="SUPFAM" id="SSF52540">
    <property type="entry name" value="P-loop containing nucleoside triphosphate hydrolases"/>
    <property type="match status" value="1"/>
</dbReference>
<dbReference type="InterPro" id="IPR018078">
    <property type="entry name" value="DNA-binding_RecF_CS"/>
</dbReference>
<dbReference type="PANTHER" id="PTHR32182">
    <property type="entry name" value="DNA REPLICATION AND REPAIR PROTEIN RECF"/>
    <property type="match status" value="1"/>
</dbReference>
<keyword evidence="7 13" id="KW-0227">DNA damage</keyword>
<keyword evidence="4 13" id="KW-0963">Cytoplasm</keyword>
<feature type="domain" description="RecF/RecN/SMC N-terminal" evidence="15">
    <location>
        <begin position="3"/>
        <end position="350"/>
    </location>
</feature>
<dbReference type="GO" id="GO:0000731">
    <property type="term" value="P:DNA synthesis involved in DNA repair"/>
    <property type="evidence" value="ECO:0007669"/>
    <property type="project" value="TreeGrafter"/>
</dbReference>
<keyword evidence="6 13" id="KW-0547">Nucleotide-binding</keyword>
<dbReference type="AlphaFoldDB" id="A0A1T4YYZ9"/>
<evidence type="ECO:0000256" key="10">
    <source>
        <dbReference type="ARBA" id="ARBA00023204"/>
    </source>
</evidence>
<keyword evidence="8 13" id="KW-0067">ATP-binding</keyword>
<evidence type="ECO:0000256" key="12">
    <source>
        <dbReference type="ARBA" id="ARBA00025401"/>
    </source>
</evidence>
<dbReference type="NCBIfam" id="TIGR00611">
    <property type="entry name" value="recf"/>
    <property type="match status" value="1"/>
</dbReference>
<dbReference type="PROSITE" id="PS00617">
    <property type="entry name" value="RECF_1"/>
    <property type="match status" value="1"/>
</dbReference>
<dbReference type="GO" id="GO:0005737">
    <property type="term" value="C:cytoplasm"/>
    <property type="evidence" value="ECO:0007669"/>
    <property type="project" value="UniProtKB-SubCell"/>
</dbReference>
<protein>
    <recommendedName>
        <fullName evidence="3 13">DNA replication and repair protein RecF</fullName>
    </recommendedName>
</protein>
<organism evidence="16 17">
    <name type="scientific">Aeromicrobium choanae</name>
    <dbReference type="NCBI Taxonomy" id="1736691"/>
    <lineage>
        <taxon>Bacteria</taxon>
        <taxon>Bacillati</taxon>
        <taxon>Actinomycetota</taxon>
        <taxon>Actinomycetes</taxon>
        <taxon>Propionibacteriales</taxon>
        <taxon>Nocardioidaceae</taxon>
        <taxon>Aeromicrobium</taxon>
    </lineage>
</organism>
<dbReference type="Proteomes" id="UP000191040">
    <property type="component" value="Chromosome I"/>
</dbReference>
<dbReference type="PROSITE" id="PS00618">
    <property type="entry name" value="RECF_2"/>
    <property type="match status" value="1"/>
</dbReference>
<dbReference type="HAMAP" id="MF_00365">
    <property type="entry name" value="RecF"/>
    <property type="match status" value="1"/>
</dbReference>
<evidence type="ECO:0000256" key="1">
    <source>
        <dbReference type="ARBA" id="ARBA00004496"/>
    </source>
</evidence>
<comment type="similarity">
    <text evidence="2 13 14">Belongs to the RecF family.</text>
</comment>
<feature type="binding site" evidence="13">
    <location>
        <begin position="30"/>
        <end position="37"/>
    </location>
    <ligand>
        <name>ATP</name>
        <dbReference type="ChEBI" id="CHEBI:30616"/>
    </ligand>
</feature>
<dbReference type="GO" id="GO:0003697">
    <property type="term" value="F:single-stranded DNA binding"/>
    <property type="evidence" value="ECO:0007669"/>
    <property type="project" value="UniProtKB-UniRule"/>
</dbReference>
<comment type="subcellular location">
    <subcellularLocation>
        <location evidence="1 13 14">Cytoplasm</location>
    </subcellularLocation>
</comment>
<dbReference type="GO" id="GO:0006302">
    <property type="term" value="P:double-strand break repair"/>
    <property type="evidence" value="ECO:0007669"/>
    <property type="project" value="TreeGrafter"/>
</dbReference>
<dbReference type="PANTHER" id="PTHR32182:SF0">
    <property type="entry name" value="DNA REPLICATION AND REPAIR PROTEIN RECF"/>
    <property type="match status" value="1"/>
</dbReference>
<keyword evidence="17" id="KW-1185">Reference proteome</keyword>
<name>A0A1T4YYZ9_9ACTN</name>
<dbReference type="InterPro" id="IPR001238">
    <property type="entry name" value="DNA-binding_RecF"/>
</dbReference>
<sequence>MHVTRLELADFRSYGSVEIELRPGPVAFVGANGQGKTNLVEAIDYLATLDSHRVSSDTPLVRAGAERAIVRAQLQREDRSALLELEITPGRSNRARVNGNPLPRVRDLVGIARTVLFSPEDLALVKGDPSDRRRFLDHLVVMRTPRFAGVKADYDRVLKQRNTLLKTAGRRSNVEISTLDIWDENLARTGGQLVAARLALLDALAPHATDAYRDVAAGAAAERQVVSLVYKPSVEGVEELRDPDDIAKALLDEIGRRRREELERGISLVGPHRDDVLLGIGDLPAKGYASHGESWSLALALRLAAFALLREDGDDPILILDDVFAELDSDRRSRLAARVAGAEQVLVTAAVEGDVPTELVGQSFDVAGAVVTPRD</sequence>